<evidence type="ECO:0000313" key="1">
    <source>
        <dbReference type="EMBL" id="TCO15853.1"/>
    </source>
</evidence>
<dbReference type="EMBL" id="SLWL01000001">
    <property type="protein sequence ID" value="TCO15853.1"/>
    <property type="molecule type" value="Genomic_DNA"/>
</dbReference>
<keyword evidence="2" id="KW-1185">Reference proteome</keyword>
<comment type="caution">
    <text evidence="1">The sequence shown here is derived from an EMBL/GenBank/DDBJ whole genome shotgun (WGS) entry which is preliminary data.</text>
</comment>
<organism evidence="1 2">
    <name type="scientific">Camelimonas lactis</name>
    <dbReference type="NCBI Taxonomy" id="659006"/>
    <lineage>
        <taxon>Bacteria</taxon>
        <taxon>Pseudomonadati</taxon>
        <taxon>Pseudomonadota</taxon>
        <taxon>Alphaproteobacteria</taxon>
        <taxon>Hyphomicrobiales</taxon>
        <taxon>Chelatococcaceae</taxon>
        <taxon>Camelimonas</taxon>
    </lineage>
</organism>
<dbReference type="OrthoDB" id="8455425at2"/>
<proteinExistence type="predicted"/>
<name>A0A4R2H087_9HYPH</name>
<dbReference type="AlphaFoldDB" id="A0A4R2H087"/>
<dbReference type="RefSeq" id="WP_132001296.1">
    <property type="nucleotide sequence ID" value="NZ_JBHUNN010000002.1"/>
</dbReference>
<sequence>MRRGRAKAAQAKPSLRTGYYWAKWQTAVEGTRDASTLTPSDTWEIVQLTDLDEDAAVAVAGVEKWQRRDCFIWGRRVADLHPPEGECA</sequence>
<evidence type="ECO:0000313" key="2">
    <source>
        <dbReference type="Proteomes" id="UP000294881"/>
    </source>
</evidence>
<dbReference type="Proteomes" id="UP000294881">
    <property type="component" value="Unassembled WGS sequence"/>
</dbReference>
<protein>
    <submittedName>
        <fullName evidence="1">Uncharacterized protein</fullName>
    </submittedName>
</protein>
<reference evidence="1 2" key="1">
    <citation type="submission" date="2019-03" db="EMBL/GenBank/DDBJ databases">
        <title>Genomic Encyclopedia of Type Strains, Phase IV (KMG-IV): sequencing the most valuable type-strain genomes for metagenomic binning, comparative biology and taxonomic classification.</title>
        <authorList>
            <person name="Goeker M."/>
        </authorList>
    </citation>
    <scope>NUCLEOTIDE SEQUENCE [LARGE SCALE GENOMIC DNA]</scope>
    <source>
        <strain evidence="1 2">DSM 22958</strain>
    </source>
</reference>
<gene>
    <name evidence="1" type="ORF">EV666_101102</name>
</gene>
<accession>A0A4R2H087</accession>